<dbReference type="RefSeq" id="WP_304514615.1">
    <property type="nucleotide sequence ID" value="NZ_JAOSIR010000004.1"/>
</dbReference>
<dbReference type="Pfam" id="PF01966">
    <property type="entry name" value="HD"/>
    <property type="match status" value="1"/>
</dbReference>
<dbReference type="SMART" id="SM00471">
    <property type="entry name" value="HDc"/>
    <property type="match status" value="1"/>
</dbReference>
<dbReference type="PANTHER" id="PTHR11373">
    <property type="entry name" value="DEOXYNUCLEOSIDE TRIPHOSPHATE TRIPHOSPHOHYDROLASE"/>
    <property type="match status" value="1"/>
</dbReference>
<name>A0ABT9D239_9MOLU</name>
<evidence type="ECO:0000313" key="3">
    <source>
        <dbReference type="Proteomes" id="UP001170674"/>
    </source>
</evidence>
<dbReference type="Proteomes" id="UP001170674">
    <property type="component" value="Unassembled WGS sequence"/>
</dbReference>
<dbReference type="SUPFAM" id="SSF109604">
    <property type="entry name" value="HD-domain/PDEase-like"/>
    <property type="match status" value="1"/>
</dbReference>
<dbReference type="CDD" id="cd00077">
    <property type="entry name" value="HDc"/>
    <property type="match status" value="1"/>
</dbReference>
<keyword evidence="3" id="KW-1185">Reference proteome</keyword>
<protein>
    <submittedName>
        <fullName evidence="2">HD domain-containing protein</fullName>
    </submittedName>
</protein>
<proteinExistence type="predicted"/>
<sequence length="458" mass="55223">MRKEIKKIIYIEERVLFVILESFWSKEPRKFAKIEVIKDPVYGYIYLEYLFLEELINTRLFQRLRRIRQLGCVHMVFPGAEHSRFTHSLGVYELSRRFLEFHKFQLIEKKFSLRNKLILLAASLLHDIGHSSYSHIFERVFGINHEDKTIQMIINNKEIISILDQIDINFKYDVAEVIKNDKKSKRFTLLKQLLTSQLDFDRLDYLKRDSFFAGVSYGYIDSDRLIGIMEITNAYQVPQTSDFPMDELVIIFRNSGLSSIENYLMSRYYMYRQVYCHSKIILFAIILEQIFKRIKFLIKNNYLFELDITLLKNFFSNKESLDLYSKIDDFYINSLIVAFQDSQDLILSHLCQDFLHRRIVFWKCIPNISKNYEFIKKIQQKYRDNSVYYTYYYDDYILRDTYRENVDNIGEQILIGFGDITDNIIKPLSLKSVLINNIMFQNSYKDMRNFFYYRDFND</sequence>
<accession>A0ABT9D239</accession>
<evidence type="ECO:0000259" key="1">
    <source>
        <dbReference type="SMART" id="SM00471"/>
    </source>
</evidence>
<organism evidence="2 3">
    <name type="scientific">Candidatus Phytoplasma crotalariae</name>
    <dbReference type="NCBI Taxonomy" id="2982627"/>
    <lineage>
        <taxon>Bacteria</taxon>
        <taxon>Bacillati</taxon>
        <taxon>Mycoplasmatota</taxon>
        <taxon>Mollicutes</taxon>
        <taxon>Acholeplasmatales</taxon>
        <taxon>Acholeplasmataceae</taxon>
        <taxon>Candidatus Phytoplasma</taxon>
        <taxon>16SrII (Peanut WB group)</taxon>
    </lineage>
</organism>
<dbReference type="InterPro" id="IPR003607">
    <property type="entry name" value="HD/PDEase_dom"/>
</dbReference>
<reference evidence="2 3" key="1">
    <citation type="journal article" date="2023" name="Int. J. Syst. Evol. Microbiol.">
        <title>The observation of taxonomic boundaries for the 16SrII and 16SrXXV phytoplasmas using genome-based delimitation.</title>
        <authorList>
            <person name="Rodrigues Jardim B."/>
            <person name="Tran-Nguyen L.T.T."/>
            <person name="Gambley C."/>
            <person name="Al-Sadi A.M."/>
            <person name="Al-Subhi A.M."/>
            <person name="Foissac X."/>
            <person name="Salar P."/>
            <person name="Cai H."/>
            <person name="Yang J.Y."/>
            <person name="Davis R."/>
            <person name="Jones L."/>
            <person name="Rodoni B."/>
            <person name="Constable F.E."/>
        </authorList>
    </citation>
    <scope>NUCLEOTIDE SEQUENCE [LARGE SCALE GENOMIC DNA]</scope>
    <source>
        <strain evidence="2">BAWM-OMN-P53</strain>
    </source>
</reference>
<gene>
    <name evidence="2" type="ORF">OC683_00480</name>
</gene>
<feature type="domain" description="HD/PDEase" evidence="1">
    <location>
        <begin position="80"/>
        <end position="215"/>
    </location>
</feature>
<dbReference type="Gene3D" id="1.10.3210.10">
    <property type="entry name" value="Hypothetical protein af1432"/>
    <property type="match status" value="1"/>
</dbReference>
<dbReference type="EMBL" id="JAOSIR010000004">
    <property type="protein sequence ID" value="MDO8059096.1"/>
    <property type="molecule type" value="Genomic_DNA"/>
</dbReference>
<dbReference type="InterPro" id="IPR006674">
    <property type="entry name" value="HD_domain"/>
</dbReference>
<dbReference type="InterPro" id="IPR050135">
    <property type="entry name" value="dGTPase-like"/>
</dbReference>
<evidence type="ECO:0000313" key="2">
    <source>
        <dbReference type="EMBL" id="MDO8059096.1"/>
    </source>
</evidence>
<dbReference type="PANTHER" id="PTHR11373:SF4">
    <property type="entry name" value="DEOXYNUCLEOSIDE TRIPHOSPHATE TRIPHOSPHOHYDROLASE SAMHD1"/>
    <property type="match status" value="1"/>
</dbReference>
<comment type="caution">
    <text evidence="2">The sequence shown here is derived from an EMBL/GenBank/DDBJ whole genome shotgun (WGS) entry which is preliminary data.</text>
</comment>